<evidence type="ECO:0000313" key="1">
    <source>
        <dbReference type="EMBL" id="CRH04427.1"/>
    </source>
</evidence>
<proteinExistence type="predicted"/>
<accession>A0A1S7LED7</accession>
<reference evidence="1" key="1">
    <citation type="submission" date="2015-04" db="EMBL/GenBank/DDBJ databases">
        <authorList>
            <person name="Syromyatnikov M.Y."/>
            <person name="Popov V.N."/>
        </authorList>
    </citation>
    <scope>NUCLEOTIDE SEQUENCE</scope>
    <source>
        <strain evidence="1">MO-1</strain>
    </source>
</reference>
<name>A0A1S7LED7_MAGMO</name>
<dbReference type="EMBL" id="LO017727">
    <property type="protein sequence ID" value="CRH04427.1"/>
    <property type="molecule type" value="Genomic_DNA"/>
</dbReference>
<protein>
    <submittedName>
        <fullName evidence="1">Uncharacterized protein</fullName>
    </submittedName>
</protein>
<dbReference type="AlphaFoldDB" id="A0A1S7LED7"/>
<sequence>MKLSMLMLRKLKSQNQKKLKIFPLSPIIHIHPSIHESPQKLF</sequence>
<organism evidence="1">
    <name type="scientific">Magnetococcus massalia (strain MO-1)</name>
    <dbReference type="NCBI Taxonomy" id="451514"/>
    <lineage>
        <taxon>Bacteria</taxon>
        <taxon>Pseudomonadati</taxon>
        <taxon>Pseudomonadota</taxon>
        <taxon>Magnetococcia</taxon>
        <taxon>Magnetococcales</taxon>
        <taxon>Magnetococcaceae</taxon>
        <taxon>Magnetococcus</taxon>
    </lineage>
</organism>
<gene>
    <name evidence="1" type="ORF">MAGMO_0213</name>
</gene>